<dbReference type="GO" id="GO:0003735">
    <property type="term" value="F:structural constituent of ribosome"/>
    <property type="evidence" value="ECO:0007669"/>
    <property type="project" value="InterPro"/>
</dbReference>
<accession>M1E7C5</accession>
<dbReference type="Proteomes" id="UP000011765">
    <property type="component" value="Chromosome"/>
</dbReference>
<evidence type="ECO:0000256" key="3">
    <source>
        <dbReference type="ARBA" id="ARBA00022884"/>
    </source>
</evidence>
<dbReference type="GO" id="GO:0005840">
    <property type="term" value="C:ribosome"/>
    <property type="evidence" value="ECO:0007669"/>
    <property type="project" value="UniProtKB-KW"/>
</dbReference>
<dbReference type="OrthoDB" id="9788336at2"/>
<dbReference type="SUPFAM" id="SSF55653">
    <property type="entry name" value="Ribosomal protein L9 C-domain"/>
    <property type="match status" value="1"/>
</dbReference>
<dbReference type="NCBIfam" id="TIGR00158">
    <property type="entry name" value="L9"/>
    <property type="match status" value="1"/>
</dbReference>
<evidence type="ECO:0000256" key="2">
    <source>
        <dbReference type="ARBA" id="ARBA00022730"/>
    </source>
</evidence>
<dbReference type="HAMAP" id="MF_00503">
    <property type="entry name" value="Ribosomal_bL9"/>
    <property type="match status" value="1"/>
</dbReference>
<comment type="function">
    <text evidence="7">Binds to the 23S rRNA.</text>
</comment>
<dbReference type="InterPro" id="IPR000244">
    <property type="entry name" value="Ribosomal_bL9"/>
</dbReference>
<dbReference type="InterPro" id="IPR020594">
    <property type="entry name" value="Ribosomal_bL9_bac/chp"/>
</dbReference>
<name>M1E7C5_9BACT</name>
<dbReference type="InterPro" id="IPR020069">
    <property type="entry name" value="Ribosomal_bL9_C"/>
</dbReference>
<dbReference type="STRING" id="747365.Thena_0271"/>
<evidence type="ECO:0000313" key="10">
    <source>
        <dbReference type="Proteomes" id="UP000011765"/>
    </source>
</evidence>
<dbReference type="Gene3D" id="3.40.5.10">
    <property type="entry name" value="Ribosomal protein L9, N-terminal domain"/>
    <property type="match status" value="1"/>
</dbReference>
<keyword evidence="3 7" id="KW-0694">RNA-binding</keyword>
<dbReference type="InterPro" id="IPR036935">
    <property type="entry name" value="Ribosomal_bL9_N_sf"/>
</dbReference>
<dbReference type="InterPro" id="IPR009027">
    <property type="entry name" value="Ribosomal_bL9/RNase_H1_N"/>
</dbReference>
<proteinExistence type="inferred from homology"/>
<keyword evidence="4 7" id="KW-0689">Ribosomal protein</keyword>
<keyword evidence="2 7" id="KW-0699">rRNA-binding</keyword>
<gene>
    <name evidence="7" type="primary">rplI</name>
    <name evidence="9" type="ORF">Thena_0271</name>
</gene>
<dbReference type="RefSeq" id="WP_013755649.1">
    <property type="nucleotide sequence ID" value="NC_015499.1"/>
</dbReference>
<dbReference type="Gene3D" id="3.10.430.100">
    <property type="entry name" value="Ribosomal protein L9, C-terminal domain"/>
    <property type="match status" value="1"/>
</dbReference>
<dbReference type="PROSITE" id="PS00651">
    <property type="entry name" value="RIBOSOMAL_L9"/>
    <property type="match status" value="1"/>
</dbReference>
<dbReference type="AlphaFoldDB" id="M1E7C5"/>
<dbReference type="GO" id="GO:1990904">
    <property type="term" value="C:ribonucleoprotein complex"/>
    <property type="evidence" value="ECO:0007669"/>
    <property type="project" value="UniProtKB-KW"/>
</dbReference>
<dbReference type="EMBL" id="CP002690">
    <property type="protein sequence ID" value="AEE13919.1"/>
    <property type="molecule type" value="Genomic_DNA"/>
</dbReference>
<dbReference type="PANTHER" id="PTHR21368">
    <property type="entry name" value="50S RIBOSOMAL PROTEIN L9"/>
    <property type="match status" value="1"/>
</dbReference>
<evidence type="ECO:0000256" key="4">
    <source>
        <dbReference type="ARBA" id="ARBA00022980"/>
    </source>
</evidence>
<dbReference type="Pfam" id="PF03948">
    <property type="entry name" value="Ribosomal_L9_C"/>
    <property type="match status" value="1"/>
</dbReference>
<dbReference type="InterPro" id="IPR020070">
    <property type="entry name" value="Ribosomal_bL9_N"/>
</dbReference>
<dbReference type="GO" id="GO:0006412">
    <property type="term" value="P:translation"/>
    <property type="evidence" value="ECO:0007669"/>
    <property type="project" value="UniProtKB-UniRule"/>
</dbReference>
<keyword evidence="5 7" id="KW-0687">Ribonucleoprotein</keyword>
<evidence type="ECO:0000313" key="9">
    <source>
        <dbReference type="EMBL" id="AEE13919.1"/>
    </source>
</evidence>
<dbReference type="HOGENOM" id="CLU_078938_3_0_9"/>
<evidence type="ECO:0000256" key="1">
    <source>
        <dbReference type="ARBA" id="ARBA00010605"/>
    </source>
</evidence>
<organism evidence="9 10">
    <name type="scientific">Thermodesulfobium narugense DSM 14796</name>
    <dbReference type="NCBI Taxonomy" id="747365"/>
    <lineage>
        <taxon>Bacteria</taxon>
        <taxon>Pseudomonadati</taxon>
        <taxon>Thermodesulfobiota</taxon>
        <taxon>Thermodesulfobiia</taxon>
        <taxon>Thermodesulfobiales</taxon>
        <taxon>Thermodesulfobiaceae</taxon>
        <taxon>Thermodesulfobium</taxon>
    </lineage>
</organism>
<evidence type="ECO:0000256" key="5">
    <source>
        <dbReference type="ARBA" id="ARBA00023274"/>
    </source>
</evidence>
<dbReference type="eggNOG" id="COG0359">
    <property type="taxonomic scope" value="Bacteria"/>
</dbReference>
<dbReference type="GO" id="GO:0019843">
    <property type="term" value="F:rRNA binding"/>
    <property type="evidence" value="ECO:0007669"/>
    <property type="project" value="UniProtKB-UniRule"/>
</dbReference>
<dbReference type="InterPro" id="IPR036791">
    <property type="entry name" value="Ribosomal_bL9_C_sf"/>
</dbReference>
<evidence type="ECO:0000256" key="7">
    <source>
        <dbReference type="HAMAP-Rule" id="MF_00503"/>
    </source>
</evidence>
<keyword evidence="10" id="KW-1185">Reference proteome</keyword>
<feature type="domain" description="Ribosomal protein L9" evidence="8">
    <location>
        <begin position="16"/>
        <end position="43"/>
    </location>
</feature>
<evidence type="ECO:0000259" key="8">
    <source>
        <dbReference type="PROSITE" id="PS00651"/>
    </source>
</evidence>
<dbReference type="SUPFAM" id="SSF55658">
    <property type="entry name" value="L9 N-domain-like"/>
    <property type="match status" value="1"/>
</dbReference>
<comment type="similarity">
    <text evidence="1 7">Belongs to the bacterial ribosomal protein bL9 family.</text>
</comment>
<dbReference type="KEGG" id="tnr:Thena_0271"/>
<protein>
    <recommendedName>
        <fullName evidence="6 7">Large ribosomal subunit protein bL9</fullName>
    </recommendedName>
</protein>
<evidence type="ECO:0000256" key="6">
    <source>
        <dbReference type="ARBA" id="ARBA00035292"/>
    </source>
</evidence>
<dbReference type="Pfam" id="PF01281">
    <property type="entry name" value="Ribosomal_L9_N"/>
    <property type="match status" value="1"/>
</dbReference>
<sequence length="152" mass="17039">MDKIKVLLTQDIKSLGKAGDIVEVSQGYARNYLFLKNLAKEATKPIIEEYEKRKIASKKKEDKRLAEAKTIAQKLSSTNILIKARMGENNKFYGAITSKDISNKLKEMGFDFDPKQITFEGAKVPGEYEAKIRVYPGVFSVIKLTVEGVSDS</sequence>
<reference evidence="9 10" key="1">
    <citation type="submission" date="2011-04" db="EMBL/GenBank/DDBJ databases">
        <title>The complete genome of Thermodesulfobium narugense DSM 14796.</title>
        <authorList>
            <consortium name="US DOE Joint Genome Institute (JGI-PGF)"/>
            <person name="Lucas S."/>
            <person name="Han J."/>
            <person name="Lapidus A."/>
            <person name="Bruce D."/>
            <person name="Goodwin L."/>
            <person name="Pitluck S."/>
            <person name="Peters L."/>
            <person name="Kyrpides N."/>
            <person name="Mavromatis K."/>
            <person name="Pagani I."/>
            <person name="Ivanova N."/>
            <person name="Ovchinnikova G."/>
            <person name="Zhang X."/>
            <person name="Saunders L."/>
            <person name="Detter J.C."/>
            <person name="Tapia R."/>
            <person name="Han C."/>
            <person name="Land M."/>
            <person name="Hauser L."/>
            <person name="Markowitz V."/>
            <person name="Cheng J.-F."/>
            <person name="Hugenholtz P."/>
            <person name="Woyke T."/>
            <person name="Wu D."/>
            <person name="Spring S."/>
            <person name="Schroeder M."/>
            <person name="Brambilla E."/>
            <person name="Klenk H.-P."/>
            <person name="Eisen J.A."/>
        </authorList>
    </citation>
    <scope>NUCLEOTIDE SEQUENCE [LARGE SCALE GENOMIC DNA]</scope>
    <source>
        <strain evidence="9 10">DSM 14796</strain>
    </source>
</reference>